<sequence>MLLKSLLFFSPSAKRKEQRANLQGSPKSDKEQSLASKNNGTKELFGLTNADLLPSLATDGSKSDQCQGNNHQSLAEESMRTDNSPLVSSNSIAKNTSNNLPLHSHFSRQPQEAANMHTFEQQLQTPQKPSSFSSRVLWNLDIDSTDDLAAMRPPSALLPGYGASDAELADSPVRKPATKREPLLRMPSLQSSESNESIMLLKTDSPAMSLDEEMPPLSPFFSRIPDSDILEARDAVRRASVSRRNTLNTQPDTPSSIHYRLQAHTQQQQQQQRQRETWCAPPPKLPQPPQPLLQQQPLTLRDTPETRQRPGMQRYSARMSLSGAMDRWAALSPSAASQSEFETPSKQRQNREDPLSLFALESALEEVEWLVNQKPPMSPIFDGYEFSPNTISVKLENIEKRNRYFQVDVYSLHLSHTAIKNTCSSSSSRNNENGSSKRIGGNGHQSRVVVREVVDGRLSDLLDPADDPDVQMALRHYPWVLRQLQRSSSKRAEETSTKQTAMRVPTRLRTQTLCANYRYSHKFSRPILSFTASSGRNVRSDKKVRAIDIDSMVEAYLSHIHVLLLSNELPTVLARAESAVSETSAATLIQNRSLLLSLKEEFRQSHPYSTTPMTVSSRPPSQPSISKLAQRSDLGPTTAFSAAKTISTAPRSASQRQLRATASVLNLRTNSLESRERERDTKHPDVQCSSRLAVTSSRSMQLMRRRSETPTAATSARTSADTPAIQPRRRSALEPGALGIGAAAASARRIRSPPQTMLSMAYSSLDSGSQPLRAATNRLSPRTSDLVSPSSRMSLSSDCSYDSPLASRSTLVSSLHSISGRGRSFSKQSSQLDLGARKSMGRSVETPTTTPLSRSGSGNQKKAQRSSIQLPKTTITTKSNTSVFERRRGADGTLPMTALQQSPTPTLQKSSILAAVTKASATATAQAPDRRHAVSGNHSRFGLQNLAFSQPLATAFGSGPKSAPVRNMLARDPVSLPIKLPIMHKRSTVVKKPDVRDLFF</sequence>
<feature type="region of interest" description="Disordered" evidence="1">
    <location>
        <begin position="331"/>
        <end position="352"/>
    </location>
</feature>
<feature type="compositionally biased region" description="Polar residues" evidence="1">
    <location>
        <begin position="638"/>
        <end position="672"/>
    </location>
</feature>
<dbReference type="AlphaFoldDB" id="A0A9W7XJG2"/>
<name>A0A9W7XJG2_9FUNG</name>
<feature type="compositionally biased region" description="Low complexity" evidence="1">
    <location>
        <begin position="424"/>
        <end position="436"/>
    </location>
</feature>
<feature type="region of interest" description="Disordered" evidence="1">
    <location>
        <begin position="261"/>
        <end position="313"/>
    </location>
</feature>
<feature type="compositionally biased region" description="Basic and acidic residues" evidence="1">
    <location>
        <begin position="673"/>
        <end position="685"/>
    </location>
</feature>
<evidence type="ECO:0000313" key="2">
    <source>
        <dbReference type="EMBL" id="KAJ1643709.1"/>
    </source>
</evidence>
<accession>A0A9W7XJG2</accession>
<protein>
    <submittedName>
        <fullName evidence="2">Uncharacterized protein</fullName>
    </submittedName>
</protein>
<evidence type="ECO:0000256" key="1">
    <source>
        <dbReference type="SAM" id="MobiDB-lite"/>
    </source>
</evidence>
<feature type="region of interest" description="Disordered" evidence="1">
    <location>
        <begin position="56"/>
        <end position="104"/>
    </location>
</feature>
<feature type="region of interest" description="Disordered" evidence="1">
    <location>
        <begin position="817"/>
        <end position="906"/>
    </location>
</feature>
<feature type="compositionally biased region" description="Basic and acidic residues" evidence="1">
    <location>
        <begin position="343"/>
        <end position="352"/>
    </location>
</feature>
<feature type="region of interest" description="Disordered" evidence="1">
    <location>
        <begin position="777"/>
        <end position="803"/>
    </location>
</feature>
<evidence type="ECO:0000313" key="3">
    <source>
        <dbReference type="Proteomes" id="UP001145021"/>
    </source>
</evidence>
<feature type="compositionally biased region" description="Low complexity" evidence="1">
    <location>
        <begin position="709"/>
        <end position="724"/>
    </location>
</feature>
<dbReference type="Proteomes" id="UP001145021">
    <property type="component" value="Unassembled WGS sequence"/>
</dbReference>
<dbReference type="EMBL" id="JANBOH010000228">
    <property type="protein sequence ID" value="KAJ1643709.1"/>
    <property type="molecule type" value="Genomic_DNA"/>
</dbReference>
<gene>
    <name evidence="2" type="ORF">LPJ64_004542</name>
</gene>
<feature type="region of interest" description="Disordered" evidence="1">
    <location>
        <begin position="607"/>
        <end position="737"/>
    </location>
</feature>
<feature type="compositionally biased region" description="Low complexity" evidence="1">
    <location>
        <begin position="784"/>
        <end position="803"/>
    </location>
</feature>
<feature type="compositionally biased region" description="Polar residues" evidence="1">
    <location>
        <begin position="845"/>
        <end position="883"/>
    </location>
</feature>
<proteinExistence type="predicted"/>
<comment type="caution">
    <text evidence="2">The sequence shown here is derived from an EMBL/GenBank/DDBJ whole genome shotgun (WGS) entry which is preliminary data.</text>
</comment>
<reference evidence="2" key="1">
    <citation type="submission" date="2022-07" db="EMBL/GenBank/DDBJ databases">
        <title>Phylogenomic reconstructions and comparative analyses of Kickxellomycotina fungi.</title>
        <authorList>
            <person name="Reynolds N.K."/>
            <person name="Stajich J.E."/>
            <person name="Barry K."/>
            <person name="Grigoriev I.V."/>
            <person name="Crous P."/>
            <person name="Smith M.E."/>
        </authorList>
    </citation>
    <scope>NUCLEOTIDE SEQUENCE</scope>
    <source>
        <strain evidence="2">NBRC 105413</strain>
    </source>
</reference>
<feature type="compositionally biased region" description="Polar residues" evidence="1">
    <location>
        <begin position="58"/>
        <end position="104"/>
    </location>
</feature>
<feature type="region of interest" description="Disordered" evidence="1">
    <location>
        <begin position="13"/>
        <end position="42"/>
    </location>
</feature>
<feature type="region of interest" description="Disordered" evidence="1">
    <location>
        <begin position="422"/>
        <end position="445"/>
    </location>
</feature>
<feature type="compositionally biased region" description="Pro residues" evidence="1">
    <location>
        <begin position="280"/>
        <end position="291"/>
    </location>
</feature>
<organism evidence="2 3">
    <name type="scientific">Coemansia asiatica</name>
    <dbReference type="NCBI Taxonomy" id="1052880"/>
    <lineage>
        <taxon>Eukaryota</taxon>
        <taxon>Fungi</taxon>
        <taxon>Fungi incertae sedis</taxon>
        <taxon>Zoopagomycota</taxon>
        <taxon>Kickxellomycotina</taxon>
        <taxon>Kickxellomycetes</taxon>
        <taxon>Kickxellales</taxon>
        <taxon>Kickxellaceae</taxon>
        <taxon>Coemansia</taxon>
    </lineage>
</organism>
<keyword evidence="3" id="KW-1185">Reference proteome</keyword>
<feature type="compositionally biased region" description="Polar residues" evidence="1">
    <location>
        <begin position="607"/>
        <end position="629"/>
    </location>
</feature>